<dbReference type="InterPro" id="IPR015963">
    <property type="entry name" value="Uridylate_kinase_bac"/>
</dbReference>
<reference evidence="13 14" key="1">
    <citation type="journal article" date="2011" name="PLoS Genet.">
        <title>Sequence conservation and functional constraint on intergenic spacers in reduced genomes of the obligate symbiont buchnera.</title>
        <authorList>
            <person name="Degnan P.H."/>
            <person name="Ochman H."/>
            <person name="Moran N.A."/>
        </authorList>
    </citation>
    <scope>NUCLEOTIDE SEQUENCE [LARGE SCALE GENOMIC DNA]</scope>
    <source>
        <strain evidence="13 14">Ua</strain>
    </source>
</reference>
<name>G2LPA0_BUCUM</name>
<comment type="function">
    <text evidence="11">Catalyzes the reversible phosphorylation of UMP to UDP.</text>
</comment>
<proteinExistence type="inferred from homology"/>
<dbReference type="PATRIC" id="fig|1005057.4.peg.207"/>
<comment type="catalytic activity">
    <reaction evidence="10 11">
        <text>UMP + ATP = UDP + ADP</text>
        <dbReference type="Rhea" id="RHEA:24400"/>
        <dbReference type="ChEBI" id="CHEBI:30616"/>
        <dbReference type="ChEBI" id="CHEBI:57865"/>
        <dbReference type="ChEBI" id="CHEBI:58223"/>
        <dbReference type="ChEBI" id="CHEBI:456216"/>
        <dbReference type="EC" id="2.7.4.22"/>
    </reaction>
</comment>
<feature type="binding site" evidence="11">
    <location>
        <position position="166"/>
    </location>
    <ligand>
        <name>ATP</name>
        <dbReference type="ChEBI" id="CHEBI:30616"/>
    </ligand>
</feature>
<keyword evidence="4 11" id="KW-0963">Cytoplasm</keyword>
<dbReference type="InterPro" id="IPR036393">
    <property type="entry name" value="AceGlu_kinase-like_sf"/>
</dbReference>
<dbReference type="HOGENOM" id="CLU_033861_0_0_6"/>
<feature type="binding site" evidence="11">
    <location>
        <position position="175"/>
    </location>
    <ligand>
        <name>ATP</name>
        <dbReference type="ChEBI" id="CHEBI:30616"/>
    </ligand>
</feature>
<dbReference type="AlphaFoldDB" id="G2LPA0"/>
<dbReference type="GO" id="GO:0033862">
    <property type="term" value="F:UMP kinase activity"/>
    <property type="evidence" value="ECO:0007669"/>
    <property type="project" value="UniProtKB-EC"/>
</dbReference>
<dbReference type="FunFam" id="3.40.1160.10:FF:000001">
    <property type="entry name" value="Uridylate kinase"/>
    <property type="match status" value="1"/>
</dbReference>
<dbReference type="EC" id="2.7.4.22" evidence="11"/>
<evidence type="ECO:0000256" key="7">
    <source>
        <dbReference type="ARBA" id="ARBA00022777"/>
    </source>
</evidence>
<dbReference type="PANTHER" id="PTHR42833">
    <property type="entry name" value="URIDYLATE KINASE"/>
    <property type="match status" value="1"/>
</dbReference>
<keyword evidence="7 11" id="KW-0418">Kinase</keyword>
<feature type="binding site" evidence="11">
    <location>
        <begin position="15"/>
        <end position="18"/>
    </location>
    <ligand>
        <name>ATP</name>
        <dbReference type="ChEBI" id="CHEBI:30616"/>
    </ligand>
</feature>
<evidence type="ECO:0000256" key="9">
    <source>
        <dbReference type="ARBA" id="ARBA00022975"/>
    </source>
</evidence>
<comment type="caution">
    <text evidence="11">Lacks conserved residue(s) required for the propagation of feature annotation.</text>
</comment>
<dbReference type="HAMAP" id="MF_01220_B">
    <property type="entry name" value="PyrH_B"/>
    <property type="match status" value="1"/>
</dbReference>
<dbReference type="RefSeq" id="WP_014499941.1">
    <property type="nucleotide sequence ID" value="NC_017259.1"/>
</dbReference>
<keyword evidence="5 11" id="KW-0808">Transferase</keyword>
<dbReference type="SUPFAM" id="SSF53633">
    <property type="entry name" value="Carbamate kinase-like"/>
    <property type="match status" value="1"/>
</dbReference>
<gene>
    <name evidence="11 13" type="primary">pyrH</name>
    <name evidence="13" type="ORF">BUAMB_215</name>
</gene>
<dbReference type="OrthoDB" id="9807458at2"/>
<keyword evidence="8 11" id="KW-0067">ATP-binding</keyword>
<dbReference type="Pfam" id="PF00696">
    <property type="entry name" value="AA_kinase"/>
    <property type="match status" value="1"/>
</dbReference>
<evidence type="ECO:0000313" key="13">
    <source>
        <dbReference type="EMBL" id="AEO08037.1"/>
    </source>
</evidence>
<evidence type="ECO:0000259" key="12">
    <source>
        <dbReference type="Pfam" id="PF00696"/>
    </source>
</evidence>
<dbReference type="InterPro" id="IPR001048">
    <property type="entry name" value="Asp/Glu/Uridylate_kinase"/>
</dbReference>
<evidence type="ECO:0000256" key="2">
    <source>
        <dbReference type="ARBA" id="ARBA00004791"/>
    </source>
</evidence>
<evidence type="ECO:0000256" key="3">
    <source>
        <dbReference type="ARBA" id="ARBA00007614"/>
    </source>
</evidence>
<protein>
    <recommendedName>
        <fullName evidence="11">Uridylate kinase</fullName>
        <shortName evidence="11">UK</shortName>
        <ecNumber evidence="11">2.7.4.22</ecNumber>
    </recommendedName>
    <alternativeName>
        <fullName evidence="11">Uridine monophosphate kinase</fullName>
        <shortName evidence="11">UMP kinase</shortName>
        <shortName evidence="11">UMPK</shortName>
    </alternativeName>
</protein>
<comment type="similarity">
    <text evidence="3 11">Belongs to the UMP kinase family.</text>
</comment>
<comment type="subcellular location">
    <subcellularLocation>
        <location evidence="1 11">Cytoplasm</location>
    </subcellularLocation>
</comment>
<feature type="binding site" evidence="11">
    <location>
        <position position="62"/>
    </location>
    <ligand>
        <name>ATP</name>
        <dbReference type="ChEBI" id="CHEBI:30616"/>
    </ligand>
</feature>
<dbReference type="eggNOG" id="COG0528">
    <property type="taxonomic scope" value="Bacteria"/>
</dbReference>
<keyword evidence="6 11" id="KW-0547">Nucleotide-binding</keyword>
<dbReference type="PIRSF" id="PIRSF005650">
    <property type="entry name" value="Uridylate_kin"/>
    <property type="match status" value="1"/>
</dbReference>
<feature type="binding site" evidence="11">
    <location>
        <position position="58"/>
    </location>
    <ligand>
        <name>ATP</name>
        <dbReference type="ChEBI" id="CHEBI:30616"/>
    </ligand>
</feature>
<comment type="subunit">
    <text evidence="11">Homohexamer.</text>
</comment>
<evidence type="ECO:0000256" key="4">
    <source>
        <dbReference type="ARBA" id="ARBA00022490"/>
    </source>
</evidence>
<evidence type="ECO:0000256" key="10">
    <source>
        <dbReference type="ARBA" id="ARBA00047767"/>
    </source>
</evidence>
<comment type="pathway">
    <text evidence="2 11">Pyrimidine metabolism; CTP biosynthesis via de novo pathway; UDP from UMP (UMPK route): step 1/1.</text>
</comment>
<dbReference type="CDD" id="cd04254">
    <property type="entry name" value="AAK_UMPK-PyrH-Ec"/>
    <property type="match status" value="1"/>
</dbReference>
<dbReference type="GO" id="GO:0005829">
    <property type="term" value="C:cytosol"/>
    <property type="evidence" value="ECO:0007669"/>
    <property type="project" value="TreeGrafter"/>
</dbReference>
<dbReference type="STRING" id="1005057.BUAMB_215"/>
<feature type="domain" description="Aspartate/glutamate/uridylate kinase" evidence="12">
    <location>
        <begin position="11"/>
        <end position="220"/>
    </location>
</feature>
<evidence type="ECO:0000256" key="5">
    <source>
        <dbReference type="ARBA" id="ARBA00022679"/>
    </source>
</evidence>
<evidence type="ECO:0000256" key="8">
    <source>
        <dbReference type="ARBA" id="ARBA00022840"/>
    </source>
</evidence>
<dbReference type="NCBIfam" id="TIGR02075">
    <property type="entry name" value="pyrH_bact"/>
    <property type="match status" value="1"/>
</dbReference>
<accession>G2LPA0</accession>
<feature type="binding site" evidence="11">
    <location>
        <position position="77"/>
    </location>
    <ligand>
        <name>UMP</name>
        <dbReference type="ChEBI" id="CHEBI:57865"/>
    </ligand>
</feature>
<evidence type="ECO:0000313" key="14">
    <source>
        <dbReference type="Proteomes" id="UP000006139"/>
    </source>
</evidence>
<feature type="binding site" evidence="11">
    <location>
        <position position="172"/>
    </location>
    <ligand>
        <name>ATP</name>
        <dbReference type="ChEBI" id="CHEBI:30616"/>
    </ligand>
</feature>
<evidence type="ECO:0000256" key="1">
    <source>
        <dbReference type="ARBA" id="ARBA00004496"/>
    </source>
</evidence>
<evidence type="ECO:0000256" key="11">
    <source>
        <dbReference type="HAMAP-Rule" id="MF_01220"/>
    </source>
</evidence>
<comment type="activity regulation">
    <text evidence="11">Inhibited by UTP.</text>
</comment>
<dbReference type="Gene3D" id="3.40.1160.10">
    <property type="entry name" value="Acetylglutamate kinase-like"/>
    <property type="match status" value="1"/>
</dbReference>
<evidence type="ECO:0000256" key="6">
    <source>
        <dbReference type="ARBA" id="ARBA00022741"/>
    </source>
</evidence>
<dbReference type="UniPathway" id="UPA00159">
    <property type="reaction ID" value="UER00275"/>
</dbReference>
<dbReference type="EMBL" id="CP002648">
    <property type="protein sequence ID" value="AEO08037.1"/>
    <property type="molecule type" value="Genomic_DNA"/>
</dbReference>
<sequence>MFTHKQLLYRRILLKISGEVLQGVNKFGIDIHALKRIAKEIKSIVDIGIQVSLVIGSGNLFRGTHLSTLGLNRVVSDHIGILSTVINSLAMRDMINSISSINTCLMSAIPLNGICEIYNYERAIHLLSNNFVLIFAAGIGNPFFTTDSAACVRAIETKSDIVFKGTKVDGVYSKDPKKYTDAVLYKELTYKDVLKKELKVMDLSAFVLARDHHLPIVVFNIKKPGSLYRIITNNNNYEGTMIRG</sequence>
<dbReference type="GO" id="GO:0006225">
    <property type="term" value="P:UDP biosynthetic process"/>
    <property type="evidence" value="ECO:0007669"/>
    <property type="project" value="TreeGrafter"/>
</dbReference>
<dbReference type="GO" id="GO:0044210">
    <property type="term" value="P:'de novo' CTP biosynthetic process"/>
    <property type="evidence" value="ECO:0007669"/>
    <property type="project" value="UniProtKB-UniRule"/>
</dbReference>
<keyword evidence="9 11" id="KW-0665">Pyrimidine biosynthesis</keyword>
<dbReference type="Proteomes" id="UP000006139">
    <property type="component" value="Chromosome"/>
</dbReference>
<dbReference type="InterPro" id="IPR011817">
    <property type="entry name" value="Uridylate_kinase"/>
</dbReference>
<dbReference type="KEGG" id="buh:BUAMB_215"/>
<feature type="binding site" evidence="11">
    <location>
        <begin position="139"/>
        <end position="146"/>
    </location>
    <ligand>
        <name>UMP</name>
        <dbReference type="ChEBI" id="CHEBI:57865"/>
    </ligand>
</feature>
<dbReference type="GO" id="GO:0005524">
    <property type="term" value="F:ATP binding"/>
    <property type="evidence" value="ECO:0007669"/>
    <property type="project" value="UniProtKB-KW"/>
</dbReference>
<organism evidence="13 14">
    <name type="scientific">Buchnera aphidicola str. Ua</name>
    <name type="common">Uroleucon ambrosiae</name>
    <dbReference type="NCBI Taxonomy" id="1005057"/>
    <lineage>
        <taxon>Bacteria</taxon>
        <taxon>Pseudomonadati</taxon>
        <taxon>Pseudomonadota</taxon>
        <taxon>Gammaproteobacteria</taxon>
        <taxon>Enterobacterales</taxon>
        <taxon>Erwiniaceae</taxon>
        <taxon>Buchnera</taxon>
    </lineage>
</organism>
<dbReference type="PANTHER" id="PTHR42833:SF4">
    <property type="entry name" value="URIDYLATE KINASE PUMPKIN, CHLOROPLASTIC"/>
    <property type="match status" value="1"/>
</dbReference>